<name>A0A8S8XIS7_9PROT</name>
<dbReference type="Proteomes" id="UP000681075">
    <property type="component" value="Unassembled WGS sequence"/>
</dbReference>
<feature type="chain" id="PRO_5035878272" description="DUF2268 domain-containing protein" evidence="1">
    <location>
        <begin position="24"/>
        <end position="304"/>
    </location>
</feature>
<evidence type="ECO:0000313" key="4">
    <source>
        <dbReference type="Proteomes" id="UP000681075"/>
    </source>
</evidence>
<organism evidence="3 4">
    <name type="scientific">Roseiterribacter gracilis</name>
    <dbReference type="NCBI Taxonomy" id="2812848"/>
    <lineage>
        <taxon>Bacteria</taxon>
        <taxon>Pseudomonadati</taxon>
        <taxon>Pseudomonadota</taxon>
        <taxon>Alphaproteobacteria</taxon>
        <taxon>Rhodospirillales</taxon>
        <taxon>Roseiterribacteraceae</taxon>
        <taxon>Roseiterribacter</taxon>
    </lineage>
</organism>
<dbReference type="Pfam" id="PF10026">
    <property type="entry name" value="DUF2268"/>
    <property type="match status" value="1"/>
</dbReference>
<sequence>MRASSFGAVAAILVLQTASAAAAAAPEIVTTDVTRFYQLYEATSAHPTVEQLDQYVVTGTPALQEFAKARNVTGARIAEKMAASPATYADARRCLAVLPAVSQRLTVAFAKLASVYPAAKFPPVTIVVGRGRPVGITSPAGVTIGLEALCAADFMDPNIEDRFVHNVAHEYGHIQQSDAQQALEPGQPDATVLRMSLMEGAAEFIAELISGDVGNYQHKAATKGKEAAIERAFVRDQDKTDLSAWMYNGPGDTDHPGDLGYWVGYRIVKSYYAHARDKRAALKEIFDLRDPKQFVAKSGWKPAR</sequence>
<dbReference type="EMBL" id="BOPV01000001">
    <property type="protein sequence ID" value="GIL41567.1"/>
    <property type="molecule type" value="Genomic_DNA"/>
</dbReference>
<feature type="signal peptide" evidence="1">
    <location>
        <begin position="1"/>
        <end position="23"/>
    </location>
</feature>
<keyword evidence="4" id="KW-1185">Reference proteome</keyword>
<gene>
    <name evidence="3" type="ORF">TMPK1_38040</name>
</gene>
<dbReference type="RefSeq" id="WP_420245095.1">
    <property type="nucleotide sequence ID" value="NZ_BOPV01000001.1"/>
</dbReference>
<comment type="caution">
    <text evidence="3">The sequence shown here is derived from an EMBL/GenBank/DDBJ whole genome shotgun (WGS) entry which is preliminary data.</text>
</comment>
<reference evidence="3" key="1">
    <citation type="submission" date="2021-02" db="EMBL/GenBank/DDBJ databases">
        <title>Genome sequence of Rhodospirillales sp. strain TMPK1 isolated from soil.</title>
        <authorList>
            <person name="Nakai R."/>
            <person name="Kusada H."/>
            <person name="Tamaki H."/>
        </authorList>
    </citation>
    <scope>NUCLEOTIDE SEQUENCE</scope>
    <source>
        <strain evidence="3">TMPK1</strain>
    </source>
</reference>
<proteinExistence type="predicted"/>
<evidence type="ECO:0000313" key="3">
    <source>
        <dbReference type="EMBL" id="GIL41567.1"/>
    </source>
</evidence>
<keyword evidence="1" id="KW-0732">Signal</keyword>
<feature type="domain" description="DUF2268" evidence="2">
    <location>
        <begin position="165"/>
        <end position="276"/>
    </location>
</feature>
<dbReference type="AlphaFoldDB" id="A0A8S8XIS7"/>
<evidence type="ECO:0000259" key="2">
    <source>
        <dbReference type="Pfam" id="PF10026"/>
    </source>
</evidence>
<evidence type="ECO:0000256" key="1">
    <source>
        <dbReference type="SAM" id="SignalP"/>
    </source>
</evidence>
<dbReference type="InterPro" id="IPR018728">
    <property type="entry name" value="DUF2268"/>
</dbReference>
<protein>
    <recommendedName>
        <fullName evidence="2">DUF2268 domain-containing protein</fullName>
    </recommendedName>
</protein>
<accession>A0A8S8XIS7</accession>